<evidence type="ECO:0000256" key="5">
    <source>
        <dbReference type="SAM" id="Phobius"/>
    </source>
</evidence>
<protein>
    <submittedName>
        <fullName evidence="8">Regulator of chromosome condensation RCC1</fullName>
        <ecNumber evidence="8">2.7.11.1</ecNumber>
    </submittedName>
</protein>
<evidence type="ECO:0000256" key="4">
    <source>
        <dbReference type="SAM" id="MobiDB-lite"/>
    </source>
</evidence>
<dbReference type="InterPro" id="IPR051553">
    <property type="entry name" value="Ran_GTPase-activating"/>
</dbReference>
<feature type="compositionally biased region" description="Polar residues" evidence="4">
    <location>
        <begin position="40"/>
        <end position="54"/>
    </location>
</feature>
<keyword evidence="5" id="KW-1133">Transmembrane helix</keyword>
<sequence length="1183" mass="126342">MRLNYSLRRTLTLIVTVLGLMSSLGMAVASATDTPEESEGQQASSVIEGSTGTNDNDESDTSLLTPTPSPATTPGNALSTTPATPTDSSTSAPSPTIGETDDAEPSSTEPAEKPNKQTSHVVRFDLSDGTPPTQTTVQDGTLAGPPESNPQREGHRFNGWTYKDQVFDFRIPVREDMTLTAQWVQDTDWQLSPDHGPASGARLTINPPSSKEPRFSHLESSGDQLIGQTSNGGLYTWNGAATPTSIPAPSESRNAFHYLQAGTGDHWQAALGSDHHLYTWTVKQPSPTIPDVTRETLYTSISTDISHGWLLAVDQQGRIHTLQADETKTEKAGPRLSEQAVVTLPEQAHATLVTTAADQALAVDTNGQAWTWNMTGADAHATRISQPADTPIIQVESVGTGFVLMDTTGQASYLAGDKTAPSAIRLPDDKRPNRVSSSGNQVLITDTKGQIWAWKPNSTPTQVDGGKQSYIQALTVGSKTVALNLQGELLAWSTKQQDRPVKVVVTKEPTLDAARFDDQPMTLTRSGDAWQADAPARPAGQATVTISGKQDNQPFSKSFTYTVEEPLARAAAPSPTYTVTFDADGGSPRPGAQYVPSPYGRVQRPTTNPVRSGYLFDGWFNGRIAYDFSKPVTSNLTLTAHWTLDGQDTWQIDPDRGSQYGGQSVRITPPLNRGIKFNQTSSATNLNEEPHRGYSLAIGSDGNAYAWGSNQHGQLGDGTTSLRRAPVLVKKPDGAPADFTYVQVSAGGYHSLALGSDGYVYAWGLNSHGQLGNTNCGDQTTTPARVRDPNDPTNQYKGLTAVQVDAGALNSMALGTDGTVYTWGSQARGWNGTVFTDRQPVPVPVKDPANSSNSFRAVQISTNWSFNLAIGTDGYVYAWGYNNFGQLGNNRLDGPNSTVFYPTPTRVRDPTCPMDASCGFKAVQVSAGGWHALAVGTDGKTWAWGQGQYGQLGNNSIDNACIPVLVCSPWGNGNLNATQVIAGPNDSFAIDSAGTAWAWGWNWHGQLGDGKKTGNSPNCVPVKILSAVHISAGYEHTMAIGPDGDAQAWGDNIFGQLGNDGIFSQTSTPVPVLFNKRPVITRVRFDRSPATSLTINSDGHSATVVTPAHQPGMVTVTVDYTLENVRQMPDTSLSYLYLPAGTLLPNAGGAGMMLTLLTGVVAMCGIAAQRHHRQSRQLDTSLE</sequence>
<feature type="compositionally biased region" description="Low complexity" evidence="4">
    <location>
        <begin position="61"/>
        <end position="96"/>
    </location>
</feature>
<dbReference type="GO" id="GO:0004674">
    <property type="term" value="F:protein serine/threonine kinase activity"/>
    <property type="evidence" value="ECO:0007669"/>
    <property type="project" value="UniProtKB-EC"/>
</dbReference>
<keyword evidence="8" id="KW-0808">Transferase</keyword>
<keyword evidence="6" id="KW-0732">Signal</keyword>
<dbReference type="EC" id="2.7.11.1" evidence="8"/>
<feature type="region of interest" description="Disordered" evidence="4">
    <location>
        <begin position="204"/>
        <end position="223"/>
    </location>
</feature>
<proteinExistence type="predicted"/>
<dbReference type="PANTHER" id="PTHR45982:SF1">
    <property type="entry name" value="REGULATOR OF CHROMOSOME CONDENSATION"/>
    <property type="match status" value="1"/>
</dbReference>
<dbReference type="Proteomes" id="UP000028569">
    <property type="component" value="Chromosome"/>
</dbReference>
<dbReference type="GO" id="GO:0030313">
    <property type="term" value="C:cell envelope"/>
    <property type="evidence" value="ECO:0007669"/>
    <property type="project" value="UniProtKB-SubCell"/>
</dbReference>
<dbReference type="Gene3D" id="2.130.10.30">
    <property type="entry name" value="Regulator of chromosome condensation 1/beta-lactamase-inhibitor protein II"/>
    <property type="match status" value="3"/>
</dbReference>
<feature type="compositionally biased region" description="Polar residues" evidence="4">
    <location>
        <begin position="774"/>
        <end position="783"/>
    </location>
</feature>
<feature type="chain" id="PRO_5001831623" evidence="6">
    <location>
        <begin position="32"/>
        <end position="1183"/>
    </location>
</feature>
<evidence type="ECO:0000256" key="6">
    <source>
        <dbReference type="SAM" id="SignalP"/>
    </source>
</evidence>
<dbReference type="InterPro" id="IPR009091">
    <property type="entry name" value="RCC1/BLIP-II"/>
</dbReference>
<dbReference type="Pfam" id="PF00415">
    <property type="entry name" value="RCC1"/>
    <property type="match status" value="1"/>
</dbReference>
<evidence type="ECO:0000256" key="2">
    <source>
        <dbReference type="ARBA" id="ARBA00022658"/>
    </source>
</evidence>
<keyword evidence="2" id="KW-0344">Guanine-nucleotide releasing factor</keyword>
<dbReference type="Pfam" id="PF09479">
    <property type="entry name" value="Flg_new"/>
    <property type="match status" value="2"/>
</dbReference>
<keyword evidence="9" id="KW-1185">Reference proteome</keyword>
<dbReference type="PROSITE" id="PS50012">
    <property type="entry name" value="RCC1_3"/>
    <property type="match status" value="6"/>
</dbReference>
<keyword evidence="3" id="KW-0677">Repeat</keyword>
<feature type="transmembrane region" description="Helical" evidence="5">
    <location>
        <begin position="1147"/>
        <end position="1168"/>
    </location>
</feature>
<dbReference type="HOGENOM" id="CLU_287255_0_0_11"/>
<feature type="region of interest" description="Disordered" evidence="4">
    <location>
        <begin position="583"/>
        <end position="606"/>
    </location>
</feature>
<reference evidence="8 9" key="1">
    <citation type="journal article" date="2014" name="Appl. Environ. Microbiol.">
        <title>Genomic encyclopedia of type strains of the genus Bifidobacterium.</title>
        <authorList>
            <person name="Milani C."/>
            <person name="Lugli G.A."/>
            <person name="Duranti S."/>
            <person name="Turroni F."/>
            <person name="Bottacini F."/>
            <person name="Mangifesta M."/>
            <person name="Sanchez B."/>
            <person name="Viappiani A."/>
            <person name="Mancabelli L."/>
            <person name="Taminiau B."/>
            <person name="Delcenserie V."/>
            <person name="Barrangou R."/>
            <person name="Margolles A."/>
            <person name="van Sinderen D."/>
            <person name="Ventura M."/>
        </authorList>
    </citation>
    <scope>NUCLEOTIDE SEQUENCE [LARGE SCALE GENOMIC DNA]</scope>
    <source>
        <strain evidence="8 9">LMG 11587</strain>
    </source>
</reference>
<feature type="region of interest" description="Disordered" evidence="4">
    <location>
        <begin position="31"/>
        <end position="157"/>
    </location>
</feature>
<accession>A0A087VVZ7</accession>
<dbReference type="AlphaFoldDB" id="A0A087VVZ7"/>
<dbReference type="InterPro" id="IPR042229">
    <property type="entry name" value="Listeria/Bacterioides_rpt_sf"/>
</dbReference>
<evidence type="ECO:0000313" key="9">
    <source>
        <dbReference type="Proteomes" id="UP000028569"/>
    </source>
</evidence>
<dbReference type="PRINTS" id="PR00633">
    <property type="entry name" value="RCCNDNSATION"/>
</dbReference>
<dbReference type="SUPFAM" id="SSF50985">
    <property type="entry name" value="RCC1/BLIP-II"/>
    <property type="match status" value="3"/>
</dbReference>
<name>A0A087VVZ7_9BIFI</name>
<evidence type="ECO:0000256" key="1">
    <source>
        <dbReference type="ARBA" id="ARBA00004196"/>
    </source>
</evidence>
<comment type="subcellular location">
    <subcellularLocation>
        <location evidence="1">Cell envelope</location>
    </subcellularLocation>
</comment>
<evidence type="ECO:0000313" key="8">
    <source>
        <dbReference type="EMBL" id="AIC92547.1"/>
    </source>
</evidence>
<dbReference type="InterPro" id="IPR000408">
    <property type="entry name" value="Reg_chr_condens"/>
</dbReference>
<dbReference type="EMBL" id="CP006018">
    <property type="protein sequence ID" value="AIC92547.1"/>
    <property type="molecule type" value="Genomic_DNA"/>
</dbReference>
<dbReference type="PANTHER" id="PTHR45982">
    <property type="entry name" value="REGULATOR OF CHROMOSOME CONDENSATION"/>
    <property type="match status" value="1"/>
</dbReference>
<dbReference type="RefSeq" id="WP_052108999.1">
    <property type="nucleotide sequence ID" value="NZ_CP006018.1"/>
</dbReference>
<dbReference type="InterPro" id="IPR058923">
    <property type="entry name" value="RCC1-like_dom"/>
</dbReference>
<gene>
    <name evidence="8" type="ORF">BINDI_1292</name>
</gene>
<feature type="domain" description="RCC1-like" evidence="7">
    <location>
        <begin position="795"/>
        <end position="1099"/>
    </location>
</feature>
<dbReference type="PROSITE" id="PS00626">
    <property type="entry name" value="RCC1_2"/>
    <property type="match status" value="3"/>
</dbReference>
<dbReference type="InterPro" id="IPR013378">
    <property type="entry name" value="InlB-like_B-rpt"/>
</dbReference>
<organism evidence="8 9">
    <name type="scientific">Bifidobacterium [indicum] DSM 20214 = LMG 11587</name>
    <dbReference type="NCBI Taxonomy" id="1341694"/>
    <lineage>
        <taxon>Bacteria</taxon>
        <taxon>Bacillati</taxon>
        <taxon>Actinomycetota</taxon>
        <taxon>Actinomycetes</taxon>
        <taxon>Bifidobacteriales</taxon>
        <taxon>Bifidobacteriaceae</taxon>
        <taxon>Bifidobacterium</taxon>
    </lineage>
</organism>
<dbReference type="NCBIfam" id="TIGR02543">
    <property type="entry name" value="List_Bact_rpt"/>
    <property type="match status" value="1"/>
</dbReference>
<feature type="region of interest" description="Disordered" evidence="4">
    <location>
        <begin position="774"/>
        <end position="793"/>
    </location>
</feature>
<dbReference type="Gene3D" id="2.60.40.4270">
    <property type="entry name" value="Listeria-Bacteroides repeat domain"/>
    <property type="match status" value="2"/>
</dbReference>
<feature type="signal peptide" evidence="6">
    <location>
        <begin position="1"/>
        <end position="31"/>
    </location>
</feature>
<dbReference type="Pfam" id="PF25390">
    <property type="entry name" value="WD40_RLD"/>
    <property type="match status" value="1"/>
</dbReference>
<evidence type="ECO:0000259" key="7">
    <source>
        <dbReference type="Pfam" id="PF25390"/>
    </source>
</evidence>
<feature type="compositionally biased region" description="Polar residues" evidence="4">
    <location>
        <begin position="130"/>
        <end position="139"/>
    </location>
</feature>
<keyword evidence="5" id="KW-0812">Transmembrane</keyword>
<dbReference type="KEGG" id="bii:BINDI_1292"/>
<evidence type="ECO:0000256" key="3">
    <source>
        <dbReference type="ARBA" id="ARBA00022737"/>
    </source>
</evidence>
<keyword evidence="5" id="KW-0472">Membrane</keyword>